<feature type="compositionally biased region" description="Basic and acidic residues" evidence="1">
    <location>
        <begin position="147"/>
        <end position="163"/>
    </location>
</feature>
<evidence type="ECO:0000256" key="1">
    <source>
        <dbReference type="SAM" id="MobiDB-lite"/>
    </source>
</evidence>
<accession>A0AAV7JCI0</accession>
<feature type="region of interest" description="Disordered" evidence="1">
    <location>
        <begin position="77"/>
        <end position="97"/>
    </location>
</feature>
<feature type="region of interest" description="Disordered" evidence="1">
    <location>
        <begin position="1"/>
        <end position="54"/>
    </location>
</feature>
<evidence type="ECO:0000313" key="3">
    <source>
        <dbReference type="Proteomes" id="UP001165289"/>
    </source>
</evidence>
<reference evidence="2 3" key="1">
    <citation type="journal article" date="2023" name="BMC Biol.">
        <title>The compact genome of the sponge Oopsacas minuta (Hexactinellida) is lacking key metazoan core genes.</title>
        <authorList>
            <person name="Santini S."/>
            <person name="Schenkelaars Q."/>
            <person name="Jourda C."/>
            <person name="Duchesne M."/>
            <person name="Belahbib H."/>
            <person name="Rocher C."/>
            <person name="Selva M."/>
            <person name="Riesgo A."/>
            <person name="Vervoort M."/>
            <person name="Leys S.P."/>
            <person name="Kodjabachian L."/>
            <person name="Le Bivic A."/>
            <person name="Borchiellini C."/>
            <person name="Claverie J.M."/>
            <person name="Renard E."/>
        </authorList>
    </citation>
    <scope>NUCLEOTIDE SEQUENCE [LARGE SCALE GENOMIC DNA]</scope>
    <source>
        <strain evidence="2">SPO-2</strain>
    </source>
</reference>
<feature type="region of interest" description="Disordered" evidence="1">
    <location>
        <begin position="110"/>
        <end position="163"/>
    </location>
</feature>
<feature type="region of interest" description="Disordered" evidence="1">
    <location>
        <begin position="217"/>
        <end position="280"/>
    </location>
</feature>
<sequence length="280" mass="33670">MNNQNSRRDYPLDRDDEEYPPGPPANPQRQQSAPTTVYDPAGYTVKQPSPGKRDAIMRCAQEGERKYEEYIGIKAQKSREVTRGPPKIIGGRPLSQTELQEKWRLTEREGKRNQLLAEYEKKQRRAQYQRDEKEKEERQIKGKKQKARELALKQQRDERDRDLAHQQVMREQRMCQFYQPSMSSQNQSSCKLSRAEQIEKQKIEEQEFIKQQKIAEMAKRKRRIDYKSEEKRKEETEIQDKKMRARELANKQASEQKELHIAQTEEMRQRRLQRYDKHYN</sequence>
<comment type="caution">
    <text evidence="2">The sequence shown here is derived from an EMBL/GenBank/DDBJ whole genome shotgun (WGS) entry which is preliminary data.</text>
</comment>
<organism evidence="2 3">
    <name type="scientific">Oopsacas minuta</name>
    <dbReference type="NCBI Taxonomy" id="111878"/>
    <lineage>
        <taxon>Eukaryota</taxon>
        <taxon>Metazoa</taxon>
        <taxon>Porifera</taxon>
        <taxon>Hexactinellida</taxon>
        <taxon>Hexasterophora</taxon>
        <taxon>Lyssacinosida</taxon>
        <taxon>Leucopsacidae</taxon>
        <taxon>Oopsacas</taxon>
    </lineage>
</organism>
<name>A0AAV7JCI0_9METZ</name>
<feature type="compositionally biased region" description="Basic and acidic residues" evidence="1">
    <location>
        <begin position="1"/>
        <end position="13"/>
    </location>
</feature>
<gene>
    <name evidence="2" type="ORF">LOD99_12525</name>
</gene>
<feature type="compositionally biased region" description="Basic and acidic residues" evidence="1">
    <location>
        <begin position="128"/>
        <end position="140"/>
    </location>
</feature>
<dbReference type="AlphaFoldDB" id="A0AAV7JCI0"/>
<dbReference type="EMBL" id="JAKMXF010000354">
    <property type="protein sequence ID" value="KAI6646403.1"/>
    <property type="molecule type" value="Genomic_DNA"/>
</dbReference>
<evidence type="ECO:0008006" key="4">
    <source>
        <dbReference type="Google" id="ProtNLM"/>
    </source>
</evidence>
<dbReference type="Proteomes" id="UP001165289">
    <property type="component" value="Unassembled WGS sequence"/>
</dbReference>
<keyword evidence="3" id="KW-1185">Reference proteome</keyword>
<proteinExistence type="predicted"/>
<protein>
    <recommendedName>
        <fullName evidence="4">Epithelial-stromal interaction protein 1</fullName>
    </recommendedName>
</protein>
<evidence type="ECO:0000313" key="2">
    <source>
        <dbReference type="EMBL" id="KAI6646403.1"/>
    </source>
</evidence>
<feature type="compositionally biased region" description="Basic and acidic residues" evidence="1">
    <location>
        <begin position="225"/>
        <end position="280"/>
    </location>
</feature>